<keyword evidence="3 6" id="KW-0812">Transmembrane</keyword>
<sequence length="510" mass="58769">MEEENLNIKSYNKTFVNTLSFGLVQFINVVIALFKGKIMAVFLGPSGIALNNLFNSTLNIVSTFSLFGLELSVVREISNNLEYDDKKALEKSTNISILLFLFSAFFGALLTLIFAKQLSLFTFNSFRYYNEFVCLSLCVLFTILGKGIQTIFKSLQMIRDIIISSIYISIFSFLLSSFFFYTNKEQGVIYSILGSAFISFIISFFYLLKNKIKVNFKLDRTVLLYAKKIIQLGFVLIIASLLALVTNQIINVFIEKRGGLKDLGLYSAAISLTTQYVGFLLTALATDFFPRLSMVSKNNDKIKQLVNEQTDVVVLLVSPLLILLIILAPLLVQLFLSKEFIDSVLLIRLISFATFFQLVSYCMGYISFAKSDKIFYLLFEGVYGNLIKLVFYIYFYIYHGINGLGFAYLIHFFQYNILIYLIVKKRYSFEFERSILKNSIVMMFLLAIVVLIFICQKSTYWSYIVSFFIFLFSIKYSFNELKKNKVTTNPILSDLTYRINKFFKKKNFNL</sequence>
<evidence type="ECO:0008006" key="9">
    <source>
        <dbReference type="Google" id="ProtNLM"/>
    </source>
</evidence>
<accession>A0A246G8I4</accession>
<feature type="transmembrane region" description="Helical" evidence="6">
    <location>
        <begin position="403"/>
        <end position="423"/>
    </location>
</feature>
<comment type="caution">
    <text evidence="7">The sequence shown here is derived from an EMBL/GenBank/DDBJ whole genome shotgun (WGS) entry which is preliminary data.</text>
</comment>
<name>A0A246G8I4_9FLAO</name>
<feature type="transmembrane region" description="Helical" evidence="6">
    <location>
        <begin position="375"/>
        <end position="397"/>
    </location>
</feature>
<feature type="transmembrane region" description="Helical" evidence="6">
    <location>
        <begin position="460"/>
        <end position="478"/>
    </location>
</feature>
<feature type="transmembrane region" description="Helical" evidence="6">
    <location>
        <begin position="127"/>
        <end position="145"/>
    </location>
</feature>
<keyword evidence="5 6" id="KW-0472">Membrane</keyword>
<evidence type="ECO:0000256" key="4">
    <source>
        <dbReference type="ARBA" id="ARBA00022989"/>
    </source>
</evidence>
<protein>
    <recommendedName>
        <fullName evidence="9">O-antigen translocase</fullName>
    </recommendedName>
</protein>
<keyword evidence="2" id="KW-1003">Cell membrane</keyword>
<feature type="transmembrane region" description="Helical" evidence="6">
    <location>
        <begin position="266"/>
        <end position="289"/>
    </location>
</feature>
<feature type="transmembrane region" description="Helical" evidence="6">
    <location>
        <begin position="435"/>
        <end position="454"/>
    </location>
</feature>
<feature type="transmembrane region" description="Helical" evidence="6">
    <location>
        <begin position="95"/>
        <end position="115"/>
    </location>
</feature>
<organism evidence="7 8">
    <name type="scientific">Flavobacterium columnare</name>
    <dbReference type="NCBI Taxonomy" id="996"/>
    <lineage>
        <taxon>Bacteria</taxon>
        <taxon>Pseudomonadati</taxon>
        <taxon>Bacteroidota</taxon>
        <taxon>Flavobacteriia</taxon>
        <taxon>Flavobacteriales</taxon>
        <taxon>Flavobacteriaceae</taxon>
        <taxon>Flavobacterium</taxon>
    </lineage>
</organism>
<evidence type="ECO:0000256" key="1">
    <source>
        <dbReference type="ARBA" id="ARBA00004651"/>
    </source>
</evidence>
<feature type="transmembrane region" description="Helical" evidence="6">
    <location>
        <begin position="157"/>
        <end position="181"/>
    </location>
</feature>
<feature type="transmembrane region" description="Helical" evidence="6">
    <location>
        <begin position="187"/>
        <end position="208"/>
    </location>
</feature>
<comment type="subcellular location">
    <subcellularLocation>
        <location evidence="1">Cell membrane</location>
        <topology evidence="1">Multi-pass membrane protein</topology>
    </subcellularLocation>
</comment>
<dbReference type="AlphaFoldDB" id="A0A246G8I4"/>
<reference evidence="7 8" key="1">
    <citation type="journal article" date="2017" name="Infect. Genet. Evol.">
        <title>Comparative genome analysis of fish pathogen Flavobacterium columnare reveals extensive sequence diversity within the species.</title>
        <authorList>
            <person name="Kayansamruaj P."/>
            <person name="Dong H.T."/>
            <person name="Hirono I."/>
            <person name="Kondo H."/>
            <person name="Senapin S."/>
            <person name="Rodkhum C."/>
        </authorList>
    </citation>
    <scope>NUCLEOTIDE SEQUENCE [LARGE SCALE GENOMIC DNA]</scope>
    <source>
        <strain evidence="7 8">1214</strain>
    </source>
</reference>
<feature type="transmembrane region" description="Helical" evidence="6">
    <location>
        <begin position="229"/>
        <end position="254"/>
    </location>
</feature>
<feature type="transmembrane region" description="Helical" evidence="6">
    <location>
        <begin position="344"/>
        <end position="368"/>
    </location>
</feature>
<evidence type="ECO:0000256" key="2">
    <source>
        <dbReference type="ARBA" id="ARBA00022475"/>
    </source>
</evidence>
<proteinExistence type="predicted"/>
<evidence type="ECO:0000313" key="8">
    <source>
        <dbReference type="Proteomes" id="UP000198034"/>
    </source>
</evidence>
<dbReference type="GO" id="GO:0005886">
    <property type="term" value="C:plasma membrane"/>
    <property type="evidence" value="ECO:0007669"/>
    <property type="project" value="UniProtKB-SubCell"/>
</dbReference>
<dbReference type="InterPro" id="IPR050833">
    <property type="entry name" value="Poly_Biosynth_Transport"/>
</dbReference>
<gene>
    <name evidence="7" type="ORF">BWK62_12415</name>
</gene>
<dbReference type="Pfam" id="PF13440">
    <property type="entry name" value="Polysacc_synt_3"/>
    <property type="match status" value="1"/>
</dbReference>
<dbReference type="PANTHER" id="PTHR30250:SF11">
    <property type="entry name" value="O-ANTIGEN TRANSPORTER-RELATED"/>
    <property type="match status" value="1"/>
</dbReference>
<feature type="transmembrane region" description="Helical" evidence="6">
    <location>
        <begin position="15"/>
        <end position="34"/>
    </location>
</feature>
<dbReference type="Proteomes" id="UP000198034">
    <property type="component" value="Unassembled WGS sequence"/>
</dbReference>
<evidence type="ECO:0000256" key="6">
    <source>
        <dbReference type="SAM" id="Phobius"/>
    </source>
</evidence>
<evidence type="ECO:0000256" key="5">
    <source>
        <dbReference type="ARBA" id="ARBA00023136"/>
    </source>
</evidence>
<dbReference type="PANTHER" id="PTHR30250">
    <property type="entry name" value="PST FAMILY PREDICTED COLANIC ACID TRANSPORTER"/>
    <property type="match status" value="1"/>
</dbReference>
<feature type="transmembrane region" description="Helical" evidence="6">
    <location>
        <begin position="54"/>
        <end position="74"/>
    </location>
</feature>
<keyword evidence="4 6" id="KW-1133">Transmembrane helix</keyword>
<feature type="transmembrane region" description="Helical" evidence="6">
    <location>
        <begin position="310"/>
        <end position="332"/>
    </location>
</feature>
<evidence type="ECO:0000256" key="3">
    <source>
        <dbReference type="ARBA" id="ARBA00022692"/>
    </source>
</evidence>
<evidence type="ECO:0000313" key="7">
    <source>
        <dbReference type="EMBL" id="OWP75266.1"/>
    </source>
</evidence>
<dbReference type="EMBL" id="MTCY01000044">
    <property type="protein sequence ID" value="OWP75266.1"/>
    <property type="molecule type" value="Genomic_DNA"/>
</dbReference>